<keyword evidence="3" id="KW-1185">Reference proteome</keyword>
<evidence type="ECO:0000313" key="3">
    <source>
        <dbReference type="Proteomes" id="UP001556098"/>
    </source>
</evidence>
<name>A0ABV3RN92_9RHOB</name>
<gene>
    <name evidence="2" type="ORF">AB2B41_11130</name>
</gene>
<evidence type="ECO:0000313" key="2">
    <source>
        <dbReference type="EMBL" id="MEW9920161.1"/>
    </source>
</evidence>
<keyword evidence="1" id="KW-0812">Transmembrane</keyword>
<accession>A0ABV3RN92</accession>
<feature type="transmembrane region" description="Helical" evidence="1">
    <location>
        <begin position="6"/>
        <end position="23"/>
    </location>
</feature>
<protein>
    <submittedName>
        <fullName evidence="2">Uncharacterized protein</fullName>
    </submittedName>
</protein>
<dbReference type="Proteomes" id="UP001556098">
    <property type="component" value="Unassembled WGS sequence"/>
</dbReference>
<reference evidence="2 3" key="1">
    <citation type="submission" date="2024-07" db="EMBL/GenBank/DDBJ databases">
        <title>Marimonas sp.nov., isolated from tidal-flat sediment.</title>
        <authorList>
            <person name="Jayan J.N."/>
            <person name="Lee S.S."/>
        </authorList>
    </citation>
    <scope>NUCLEOTIDE SEQUENCE [LARGE SCALE GENOMIC DNA]</scope>
    <source>
        <strain evidence="2 3">MJW-29</strain>
    </source>
</reference>
<dbReference type="EMBL" id="JBFNXX010000007">
    <property type="protein sequence ID" value="MEW9920161.1"/>
    <property type="molecule type" value="Genomic_DNA"/>
</dbReference>
<proteinExistence type="predicted"/>
<dbReference type="RefSeq" id="WP_367877865.1">
    <property type="nucleotide sequence ID" value="NZ_JBFNXX010000007.1"/>
</dbReference>
<keyword evidence="1" id="KW-1133">Transmembrane helix</keyword>
<organism evidence="2 3">
    <name type="scientific">Sulfitobacter sediminis</name>
    <dbReference type="NCBI Taxonomy" id="3234186"/>
    <lineage>
        <taxon>Bacteria</taxon>
        <taxon>Pseudomonadati</taxon>
        <taxon>Pseudomonadota</taxon>
        <taxon>Alphaproteobacteria</taxon>
        <taxon>Rhodobacterales</taxon>
        <taxon>Roseobacteraceae</taxon>
        <taxon>Sulfitobacter</taxon>
    </lineage>
</organism>
<comment type="caution">
    <text evidence="2">The sequence shown here is derived from an EMBL/GenBank/DDBJ whole genome shotgun (WGS) entry which is preliminary data.</text>
</comment>
<sequence>MTQAKLRVFFVIGLVFIGAVFWVQNRERLARERCLADGGRWSFDAGECDAP</sequence>
<evidence type="ECO:0000256" key="1">
    <source>
        <dbReference type="SAM" id="Phobius"/>
    </source>
</evidence>
<keyword evidence="1" id="KW-0472">Membrane</keyword>